<evidence type="ECO:0000313" key="8">
    <source>
        <dbReference type="Proteomes" id="UP000287798"/>
    </source>
</evidence>
<comment type="subcellular location">
    <subcellularLocation>
        <location evidence="1">Membrane</location>
        <topology evidence="1">Multi-pass membrane protein</topology>
    </subcellularLocation>
</comment>
<feature type="transmembrane region" description="Helical" evidence="6">
    <location>
        <begin position="90"/>
        <end position="111"/>
    </location>
</feature>
<keyword evidence="2" id="KW-0813">Transport</keyword>
<sequence>MMGPPGGDPAGLGHLFRWLFAYGLGPRPDQGLIFQTLPIAFGQMPGGTLVGFLFFILLVFAAWTSAISLVEPLVAWLVENRGYAAGSRAAGLTALAGRIFGNLALLSLNLWQGDARFTFFGKGFLDLFDWITSNVMLPLGGLLISVFAAWIMTRESSRGELGLPNGMRISPVAGCWSAMFTPLWRIGLIC</sequence>
<comment type="caution">
    <text evidence="7">The sequence shown here is derived from an EMBL/GenBank/DDBJ whole genome shotgun (WGS) entry which is preliminary data.</text>
</comment>
<keyword evidence="4 6" id="KW-1133">Transmembrane helix</keyword>
<evidence type="ECO:0000313" key="7">
    <source>
        <dbReference type="EMBL" id="RRQ20741.1"/>
    </source>
</evidence>
<evidence type="ECO:0000256" key="4">
    <source>
        <dbReference type="ARBA" id="ARBA00022989"/>
    </source>
</evidence>
<reference evidence="7 8" key="1">
    <citation type="journal article" date="2010" name="Int. J. Syst. Evol. Microbiol.">
        <title>Thiohalobacter thiocyanaticus gen. nov., sp. nov., a moderately halophilic, sulfur-oxidizing gammaproteobacterium from hypersaline lakes, that utilizes thiocyanate.</title>
        <authorList>
            <person name="Sorokin D.Y."/>
            <person name="Kovaleva O.L."/>
            <person name="Tourova T.P."/>
            <person name="Muyzer G."/>
        </authorList>
    </citation>
    <scope>NUCLEOTIDE SEQUENCE [LARGE SCALE GENOMIC DNA]</scope>
    <source>
        <strain evidence="7 8">Hrh1</strain>
    </source>
</reference>
<evidence type="ECO:0000256" key="2">
    <source>
        <dbReference type="ARBA" id="ARBA00022448"/>
    </source>
</evidence>
<dbReference type="SUPFAM" id="SSF161070">
    <property type="entry name" value="SNF-like"/>
    <property type="match status" value="1"/>
</dbReference>
<accession>A0A426QG65</accession>
<name>A0A426QG65_9GAMM</name>
<dbReference type="GO" id="GO:0016020">
    <property type="term" value="C:membrane"/>
    <property type="evidence" value="ECO:0007669"/>
    <property type="project" value="UniProtKB-SubCell"/>
</dbReference>
<dbReference type="AlphaFoldDB" id="A0A426QG65"/>
<dbReference type="InterPro" id="IPR037272">
    <property type="entry name" value="SNS_sf"/>
</dbReference>
<keyword evidence="3 6" id="KW-0812">Transmembrane</keyword>
<evidence type="ECO:0000256" key="3">
    <source>
        <dbReference type="ARBA" id="ARBA00022692"/>
    </source>
</evidence>
<evidence type="ECO:0000256" key="5">
    <source>
        <dbReference type="ARBA" id="ARBA00023136"/>
    </source>
</evidence>
<dbReference type="PROSITE" id="PS50267">
    <property type="entry name" value="NA_NEUROTRAN_SYMP_3"/>
    <property type="match status" value="1"/>
</dbReference>
<keyword evidence="8" id="KW-1185">Reference proteome</keyword>
<feature type="transmembrane region" description="Helical" evidence="6">
    <location>
        <begin position="52"/>
        <end position="78"/>
    </location>
</feature>
<dbReference type="PANTHER" id="PTHR42948:SF1">
    <property type="entry name" value="TRANSPORTER"/>
    <property type="match status" value="1"/>
</dbReference>
<organism evidence="7 8">
    <name type="scientific">Thiohalobacter thiocyanaticus</name>
    <dbReference type="NCBI Taxonomy" id="585455"/>
    <lineage>
        <taxon>Bacteria</taxon>
        <taxon>Pseudomonadati</taxon>
        <taxon>Pseudomonadota</taxon>
        <taxon>Gammaproteobacteria</taxon>
        <taxon>Thiohalobacterales</taxon>
        <taxon>Thiohalobacteraceae</taxon>
        <taxon>Thiohalobacter</taxon>
    </lineage>
</organism>
<feature type="transmembrane region" description="Helical" evidence="6">
    <location>
        <begin position="131"/>
        <end position="151"/>
    </location>
</feature>
<dbReference type="InterPro" id="IPR000175">
    <property type="entry name" value="Na/ntran_symport"/>
</dbReference>
<protein>
    <submittedName>
        <fullName evidence="7">Uncharacterized protein</fullName>
    </submittedName>
</protein>
<evidence type="ECO:0000256" key="6">
    <source>
        <dbReference type="SAM" id="Phobius"/>
    </source>
</evidence>
<dbReference type="EMBL" id="QZMU01000001">
    <property type="protein sequence ID" value="RRQ20741.1"/>
    <property type="molecule type" value="Genomic_DNA"/>
</dbReference>
<proteinExistence type="predicted"/>
<evidence type="ECO:0000256" key="1">
    <source>
        <dbReference type="ARBA" id="ARBA00004141"/>
    </source>
</evidence>
<keyword evidence="5 6" id="KW-0472">Membrane</keyword>
<gene>
    <name evidence="7" type="ORF">D6C00_01260</name>
</gene>
<dbReference type="Proteomes" id="UP000287798">
    <property type="component" value="Unassembled WGS sequence"/>
</dbReference>
<dbReference type="PANTHER" id="PTHR42948">
    <property type="entry name" value="TRANSPORTER"/>
    <property type="match status" value="1"/>
</dbReference>